<comment type="caution">
    <text evidence="1">The sequence shown here is derived from an EMBL/GenBank/DDBJ whole genome shotgun (WGS) entry which is preliminary data.</text>
</comment>
<organism evidence="1 2">
    <name type="scientific">Lactuca sativa</name>
    <name type="common">Garden lettuce</name>
    <dbReference type="NCBI Taxonomy" id="4236"/>
    <lineage>
        <taxon>Eukaryota</taxon>
        <taxon>Viridiplantae</taxon>
        <taxon>Streptophyta</taxon>
        <taxon>Embryophyta</taxon>
        <taxon>Tracheophyta</taxon>
        <taxon>Spermatophyta</taxon>
        <taxon>Magnoliopsida</taxon>
        <taxon>eudicotyledons</taxon>
        <taxon>Gunneridae</taxon>
        <taxon>Pentapetalae</taxon>
        <taxon>asterids</taxon>
        <taxon>campanulids</taxon>
        <taxon>Asterales</taxon>
        <taxon>Asteraceae</taxon>
        <taxon>Cichorioideae</taxon>
        <taxon>Cichorieae</taxon>
        <taxon>Lactucinae</taxon>
        <taxon>Lactuca</taxon>
    </lineage>
</organism>
<dbReference type="Proteomes" id="UP000235145">
    <property type="component" value="Unassembled WGS sequence"/>
</dbReference>
<sequence length="127" mass="15094">MFIVDMDWSVESSIITLHLNVDIIVPKVEDYYLRFPIKNIDNIPDYNENINYLFLLRRQNIPNEFNSFVNRNFVFKVMISMFNLQNDYLAYTIRKMTNDEGVVGAVVKRSPAYEHYNIHSDDTPIHK</sequence>
<dbReference type="AlphaFoldDB" id="A0A9R1WBL4"/>
<proteinExistence type="predicted"/>
<name>A0A9R1WBL4_LACSA</name>
<evidence type="ECO:0000313" key="1">
    <source>
        <dbReference type="EMBL" id="KAJ0222196.1"/>
    </source>
</evidence>
<protein>
    <submittedName>
        <fullName evidence="1">Uncharacterized protein</fullName>
    </submittedName>
</protein>
<accession>A0A9R1WBL4</accession>
<gene>
    <name evidence="1" type="ORF">LSAT_V11C200065080</name>
</gene>
<evidence type="ECO:0000313" key="2">
    <source>
        <dbReference type="Proteomes" id="UP000235145"/>
    </source>
</evidence>
<reference evidence="1 2" key="1">
    <citation type="journal article" date="2017" name="Nat. Commun.">
        <title>Genome assembly with in vitro proximity ligation data and whole-genome triplication in lettuce.</title>
        <authorList>
            <person name="Reyes-Chin-Wo S."/>
            <person name="Wang Z."/>
            <person name="Yang X."/>
            <person name="Kozik A."/>
            <person name="Arikit S."/>
            <person name="Song C."/>
            <person name="Xia L."/>
            <person name="Froenicke L."/>
            <person name="Lavelle D.O."/>
            <person name="Truco M.J."/>
            <person name="Xia R."/>
            <person name="Zhu S."/>
            <person name="Xu C."/>
            <person name="Xu H."/>
            <person name="Xu X."/>
            <person name="Cox K."/>
            <person name="Korf I."/>
            <person name="Meyers B.C."/>
            <person name="Michelmore R.W."/>
        </authorList>
    </citation>
    <scope>NUCLEOTIDE SEQUENCE [LARGE SCALE GENOMIC DNA]</scope>
    <source>
        <strain evidence="2">cv. Salinas</strain>
        <tissue evidence="1">Seedlings</tissue>
    </source>
</reference>
<keyword evidence="2" id="KW-1185">Reference proteome</keyword>
<dbReference type="EMBL" id="NBSK02000002">
    <property type="protein sequence ID" value="KAJ0222196.1"/>
    <property type="molecule type" value="Genomic_DNA"/>
</dbReference>